<protein>
    <submittedName>
        <fullName evidence="3">Uncharacterized protein</fullName>
    </submittedName>
</protein>
<feature type="coiled-coil region" evidence="1">
    <location>
        <begin position="210"/>
        <end position="241"/>
    </location>
</feature>
<keyword evidence="4" id="KW-1185">Reference proteome</keyword>
<evidence type="ECO:0000313" key="4">
    <source>
        <dbReference type="Proteomes" id="UP001212152"/>
    </source>
</evidence>
<dbReference type="Gene3D" id="3.30.300.20">
    <property type="match status" value="1"/>
</dbReference>
<feature type="region of interest" description="Disordered" evidence="2">
    <location>
        <begin position="20"/>
        <end position="55"/>
    </location>
</feature>
<gene>
    <name evidence="3" type="ORF">HDU87_006095</name>
</gene>
<evidence type="ECO:0000256" key="1">
    <source>
        <dbReference type="SAM" id="Coils"/>
    </source>
</evidence>
<sequence>MSTPRPLSSPVQSFAQFAQSLAAAGAPQPPPSTSPQRQDPEPDVSSIAGGSHNIRETHFVPGKFLDILREDTSEQPATMPTAAARNLARSHAPDLRNLDPTESLTGPRKKLGRLAEKIHAAVTDILFAKTGEESLSGSDLPPLADAIEITSVLPSASGKTFYICYRMTAGRTANLSSREIDALLQMYEIPLRKMAAQRVRNSSGAWFPSLKFMRDANAEKRREIEDLLDHVQRELDETEASSKRRM</sequence>
<organism evidence="3 4">
    <name type="scientific">Geranomyces variabilis</name>
    <dbReference type="NCBI Taxonomy" id="109894"/>
    <lineage>
        <taxon>Eukaryota</taxon>
        <taxon>Fungi</taxon>
        <taxon>Fungi incertae sedis</taxon>
        <taxon>Chytridiomycota</taxon>
        <taxon>Chytridiomycota incertae sedis</taxon>
        <taxon>Chytridiomycetes</taxon>
        <taxon>Spizellomycetales</taxon>
        <taxon>Powellomycetaceae</taxon>
        <taxon>Geranomyces</taxon>
    </lineage>
</organism>
<evidence type="ECO:0000256" key="2">
    <source>
        <dbReference type="SAM" id="MobiDB-lite"/>
    </source>
</evidence>
<dbReference type="Proteomes" id="UP001212152">
    <property type="component" value="Unassembled WGS sequence"/>
</dbReference>
<dbReference type="AlphaFoldDB" id="A0AAD5XNP7"/>
<reference evidence="3" key="1">
    <citation type="submission" date="2020-05" db="EMBL/GenBank/DDBJ databases">
        <title>Phylogenomic resolution of chytrid fungi.</title>
        <authorList>
            <person name="Stajich J.E."/>
            <person name="Amses K."/>
            <person name="Simmons R."/>
            <person name="Seto K."/>
            <person name="Myers J."/>
            <person name="Bonds A."/>
            <person name="Quandt C.A."/>
            <person name="Barry K."/>
            <person name="Liu P."/>
            <person name="Grigoriev I."/>
            <person name="Longcore J.E."/>
            <person name="James T.Y."/>
        </authorList>
    </citation>
    <scope>NUCLEOTIDE SEQUENCE</scope>
    <source>
        <strain evidence="3">JEL0379</strain>
    </source>
</reference>
<dbReference type="EMBL" id="JADGJQ010000050">
    <property type="protein sequence ID" value="KAJ3175598.1"/>
    <property type="molecule type" value="Genomic_DNA"/>
</dbReference>
<name>A0AAD5XNP7_9FUNG</name>
<evidence type="ECO:0000313" key="3">
    <source>
        <dbReference type="EMBL" id="KAJ3175598.1"/>
    </source>
</evidence>
<comment type="caution">
    <text evidence="3">The sequence shown here is derived from an EMBL/GenBank/DDBJ whole genome shotgun (WGS) entry which is preliminary data.</text>
</comment>
<proteinExistence type="predicted"/>
<keyword evidence="1" id="KW-0175">Coiled coil</keyword>
<dbReference type="InterPro" id="IPR015946">
    <property type="entry name" value="KH_dom-like_a/b"/>
</dbReference>
<accession>A0AAD5XNP7</accession>